<feature type="region of interest" description="Disordered" evidence="1">
    <location>
        <begin position="80"/>
        <end position="118"/>
    </location>
</feature>
<proteinExistence type="predicted"/>
<dbReference type="AlphaFoldDB" id="A0A1G8VFT3"/>
<feature type="compositionally biased region" description="Low complexity" evidence="1">
    <location>
        <begin position="86"/>
        <end position="110"/>
    </location>
</feature>
<dbReference type="STRING" id="1045773.SAMN05216555_11413"/>
<sequence length="447" mass="47177">MDRIEQLMKDAKPRVGEPGITPGAVEARSIVFSTDPEVVSLAGRTPRRRAAMRTAVAGLAAAAAVAAAVVVGGTLMPQPAPDPANTGTPSISASPTPSHSPSPTATTQPAGLSTNGVACTPANIDLRRSTQNPATEAIPAAEQKYYKVLGCADGWLAYELSAEGARVIGGDGGDAWYNIARLQDNKRFLTDFQQPWSSVYSWKFQALNNDVSQNGQHLTPQQAMDKEFADKGIPVDIRPQLVGDGPPTTTGATPGLSAYTSPDGRVTFDYPQQWTVRAKESSAPGEIRLTVHDAEGKKLAELVYGSQGGGLGGGCATPVPYTVLDYAEVSLPYNKAFEGVITPRFAYRAMETNGRVLASYGLTSTVGGADGKACSIYNVVNGPAESPSYMFASGAQMRADFSDAEAQAQGVMTFATMDEAINYRNSEEYRLLKAMITSLKIPNAPVD</sequence>
<evidence type="ECO:0000256" key="1">
    <source>
        <dbReference type="SAM" id="MobiDB-lite"/>
    </source>
</evidence>
<feature type="compositionally biased region" description="Basic and acidic residues" evidence="1">
    <location>
        <begin position="1"/>
        <end position="15"/>
    </location>
</feature>
<dbReference type="Proteomes" id="UP000182130">
    <property type="component" value="Unassembled WGS sequence"/>
</dbReference>
<organism evidence="3 4">
    <name type="scientific">Arthrobacter cupressi</name>
    <dbReference type="NCBI Taxonomy" id="1045773"/>
    <lineage>
        <taxon>Bacteria</taxon>
        <taxon>Bacillati</taxon>
        <taxon>Actinomycetota</taxon>
        <taxon>Actinomycetes</taxon>
        <taxon>Micrococcales</taxon>
        <taxon>Micrococcaceae</taxon>
        <taxon>Arthrobacter</taxon>
    </lineage>
</organism>
<feature type="region of interest" description="Disordered" evidence="1">
    <location>
        <begin position="1"/>
        <end position="21"/>
    </location>
</feature>
<evidence type="ECO:0000313" key="4">
    <source>
        <dbReference type="Proteomes" id="UP000182130"/>
    </source>
</evidence>
<keyword evidence="2" id="KW-0472">Membrane</keyword>
<feature type="region of interest" description="Disordered" evidence="1">
    <location>
        <begin position="238"/>
        <end position="258"/>
    </location>
</feature>
<feature type="transmembrane region" description="Helical" evidence="2">
    <location>
        <begin position="54"/>
        <end position="76"/>
    </location>
</feature>
<accession>A0A1G8VFT3</accession>
<name>A0A1G8VFT3_9MICC</name>
<dbReference type="OrthoDB" id="4924192at2"/>
<protein>
    <submittedName>
        <fullName evidence="3">Uncharacterized protein</fullName>
    </submittedName>
</protein>
<dbReference type="EMBL" id="FNEI01000014">
    <property type="protein sequence ID" value="SDJ64898.1"/>
    <property type="molecule type" value="Genomic_DNA"/>
</dbReference>
<keyword evidence="2" id="KW-0812">Transmembrane</keyword>
<evidence type="ECO:0000313" key="3">
    <source>
        <dbReference type="EMBL" id="SDJ64898.1"/>
    </source>
</evidence>
<dbReference type="RefSeq" id="WP_074590441.1">
    <property type="nucleotide sequence ID" value="NZ_FNEI01000014.1"/>
</dbReference>
<evidence type="ECO:0000256" key="2">
    <source>
        <dbReference type="SAM" id="Phobius"/>
    </source>
</evidence>
<keyword evidence="4" id="KW-1185">Reference proteome</keyword>
<keyword evidence="2" id="KW-1133">Transmembrane helix</keyword>
<gene>
    <name evidence="3" type="ORF">SAMN05216555_11413</name>
</gene>
<feature type="compositionally biased region" description="Low complexity" evidence="1">
    <location>
        <begin position="243"/>
        <end position="255"/>
    </location>
</feature>
<reference evidence="4" key="1">
    <citation type="submission" date="2016-10" db="EMBL/GenBank/DDBJ databases">
        <authorList>
            <person name="Varghese N."/>
            <person name="Submissions S."/>
        </authorList>
    </citation>
    <scope>NUCLEOTIDE SEQUENCE [LARGE SCALE GENOMIC DNA]</scope>
    <source>
        <strain evidence="4">CGMCC 1.10783</strain>
    </source>
</reference>